<proteinExistence type="predicted"/>
<feature type="compositionally biased region" description="Pro residues" evidence="1">
    <location>
        <begin position="275"/>
        <end position="286"/>
    </location>
</feature>
<gene>
    <name evidence="2" type="ORF">TIFTF001_034226</name>
</gene>
<evidence type="ECO:0000313" key="2">
    <source>
        <dbReference type="EMBL" id="GMN65153.1"/>
    </source>
</evidence>
<feature type="region of interest" description="Disordered" evidence="1">
    <location>
        <begin position="260"/>
        <end position="286"/>
    </location>
</feature>
<dbReference type="EMBL" id="BTGU01000216">
    <property type="protein sequence ID" value="GMN65153.1"/>
    <property type="molecule type" value="Genomic_DNA"/>
</dbReference>
<feature type="region of interest" description="Disordered" evidence="1">
    <location>
        <begin position="210"/>
        <end position="240"/>
    </location>
</feature>
<protein>
    <submittedName>
        <fullName evidence="2">Uncharacterized protein</fullName>
    </submittedName>
</protein>
<dbReference type="AlphaFoldDB" id="A0AA88E055"/>
<feature type="compositionally biased region" description="Polar residues" evidence="1">
    <location>
        <begin position="260"/>
        <end position="273"/>
    </location>
</feature>
<organism evidence="2 3">
    <name type="scientific">Ficus carica</name>
    <name type="common">Common fig</name>
    <dbReference type="NCBI Taxonomy" id="3494"/>
    <lineage>
        <taxon>Eukaryota</taxon>
        <taxon>Viridiplantae</taxon>
        <taxon>Streptophyta</taxon>
        <taxon>Embryophyta</taxon>
        <taxon>Tracheophyta</taxon>
        <taxon>Spermatophyta</taxon>
        <taxon>Magnoliopsida</taxon>
        <taxon>eudicotyledons</taxon>
        <taxon>Gunneridae</taxon>
        <taxon>Pentapetalae</taxon>
        <taxon>rosids</taxon>
        <taxon>fabids</taxon>
        <taxon>Rosales</taxon>
        <taxon>Moraceae</taxon>
        <taxon>Ficeae</taxon>
        <taxon>Ficus</taxon>
    </lineage>
</organism>
<accession>A0AA88E055</accession>
<name>A0AA88E055_FICCA</name>
<evidence type="ECO:0000313" key="3">
    <source>
        <dbReference type="Proteomes" id="UP001187192"/>
    </source>
</evidence>
<reference evidence="2" key="1">
    <citation type="submission" date="2023-07" db="EMBL/GenBank/DDBJ databases">
        <title>draft genome sequence of fig (Ficus carica).</title>
        <authorList>
            <person name="Takahashi T."/>
            <person name="Nishimura K."/>
        </authorList>
    </citation>
    <scope>NUCLEOTIDE SEQUENCE</scope>
</reference>
<keyword evidence="3" id="KW-1185">Reference proteome</keyword>
<sequence length="286" mass="33099">MMIRKFSHVVPTCHEGGFGPWFKLDWAGRPNHSMAVRHEQPNVRGATQSLDVEKLVAKEGKLSINYRETELRVHGTHASKLANSIGSIVRHYCPLHYSSWGNVPDDAKKVYILKVFCFLNYSWMKIGSGCAQNALTLKHGRLLNFRIVPIIRELDSDDEEDIYSQVLMNERYEKYGFKQRTDPVIKKRQLSSSGGPTQRSLVDNLRTEVADNKQRVTNMEDRMKRQDKMMKRQDETMKRQDEMLKKQDKIIRQLLQQLNPPSDHQGLFSQRQNGPLPPPPPLAPMY</sequence>
<comment type="caution">
    <text evidence="2">The sequence shown here is derived from an EMBL/GenBank/DDBJ whole genome shotgun (WGS) entry which is preliminary data.</text>
</comment>
<evidence type="ECO:0000256" key="1">
    <source>
        <dbReference type="SAM" id="MobiDB-lite"/>
    </source>
</evidence>
<dbReference type="Proteomes" id="UP001187192">
    <property type="component" value="Unassembled WGS sequence"/>
</dbReference>